<dbReference type="Proteomes" id="UP001234178">
    <property type="component" value="Unassembled WGS sequence"/>
</dbReference>
<gene>
    <name evidence="2" type="ORF">OUZ56_012180</name>
</gene>
<dbReference type="InterPro" id="IPR036770">
    <property type="entry name" value="Ankyrin_rpt-contain_sf"/>
</dbReference>
<dbReference type="SUPFAM" id="SSF48403">
    <property type="entry name" value="Ankyrin repeat"/>
    <property type="match status" value="1"/>
</dbReference>
<protein>
    <submittedName>
        <fullName evidence="2">Uncharacterized protein</fullName>
    </submittedName>
</protein>
<evidence type="ECO:0000313" key="3">
    <source>
        <dbReference type="Proteomes" id="UP001234178"/>
    </source>
</evidence>
<name>A0ABQ9Z2K5_9CRUS</name>
<accession>A0ABQ9Z2K5</accession>
<dbReference type="Gene3D" id="1.25.40.20">
    <property type="entry name" value="Ankyrin repeat-containing domain"/>
    <property type="match status" value="1"/>
</dbReference>
<feature type="region of interest" description="Disordered" evidence="1">
    <location>
        <begin position="133"/>
        <end position="159"/>
    </location>
</feature>
<evidence type="ECO:0000313" key="2">
    <source>
        <dbReference type="EMBL" id="KAK4007025.1"/>
    </source>
</evidence>
<dbReference type="EMBL" id="JAOYFB010000002">
    <property type="protein sequence ID" value="KAK4007025.1"/>
    <property type="molecule type" value="Genomic_DNA"/>
</dbReference>
<proteinExistence type="predicted"/>
<evidence type="ECO:0000256" key="1">
    <source>
        <dbReference type="SAM" id="MobiDB-lite"/>
    </source>
</evidence>
<keyword evidence="3" id="KW-1185">Reference proteome</keyword>
<organism evidence="2 3">
    <name type="scientific">Daphnia magna</name>
    <dbReference type="NCBI Taxonomy" id="35525"/>
    <lineage>
        <taxon>Eukaryota</taxon>
        <taxon>Metazoa</taxon>
        <taxon>Ecdysozoa</taxon>
        <taxon>Arthropoda</taxon>
        <taxon>Crustacea</taxon>
        <taxon>Branchiopoda</taxon>
        <taxon>Diplostraca</taxon>
        <taxon>Cladocera</taxon>
        <taxon>Anomopoda</taxon>
        <taxon>Daphniidae</taxon>
        <taxon>Daphnia</taxon>
    </lineage>
</organism>
<comment type="caution">
    <text evidence="2">The sequence shown here is derived from an EMBL/GenBank/DDBJ whole genome shotgun (WGS) entry which is preliminary data.</text>
</comment>
<sequence>MADVPREQIRRCIIKKLGTAAWTYHPEAEFLTTNTTERHSYNLTNLLLHYGADPNIEDDGETLAHRVATENNKLLLRILRFQHMVKDNSTVLHYAAKRENEDLDRATCEQKNEMDVNQGQEGVMTVLLEHGRHNDAPADEPVNVQYPPEAALAGKRPIS</sequence>
<reference evidence="2 3" key="1">
    <citation type="journal article" date="2023" name="Nucleic Acids Res.">
        <title>The hologenome of Daphnia magna reveals possible DNA methylation and microbiome-mediated evolution of the host genome.</title>
        <authorList>
            <person name="Chaturvedi A."/>
            <person name="Li X."/>
            <person name="Dhandapani V."/>
            <person name="Marshall H."/>
            <person name="Kissane S."/>
            <person name="Cuenca-Cambronero M."/>
            <person name="Asole G."/>
            <person name="Calvet F."/>
            <person name="Ruiz-Romero M."/>
            <person name="Marangio P."/>
            <person name="Guigo R."/>
            <person name="Rago D."/>
            <person name="Mirbahai L."/>
            <person name="Eastwood N."/>
            <person name="Colbourne J.K."/>
            <person name="Zhou J."/>
            <person name="Mallon E."/>
            <person name="Orsini L."/>
        </authorList>
    </citation>
    <scope>NUCLEOTIDE SEQUENCE [LARGE SCALE GENOMIC DNA]</scope>
    <source>
        <strain evidence="2">LRV0_1</strain>
    </source>
</reference>